<keyword evidence="2" id="KW-0503">Monooxygenase</keyword>
<dbReference type="SUPFAM" id="SSF54909">
    <property type="entry name" value="Dimeric alpha+beta barrel"/>
    <property type="match status" value="1"/>
</dbReference>
<dbReference type="Proteomes" id="UP000318709">
    <property type="component" value="Chromosome"/>
</dbReference>
<dbReference type="InterPro" id="IPR007138">
    <property type="entry name" value="ABM_dom"/>
</dbReference>
<dbReference type="AlphaFoldDB" id="A0A4Y6UAF9"/>
<protein>
    <submittedName>
        <fullName evidence="2">Antibiotic biosynthesis monooxygenase</fullName>
    </submittedName>
</protein>
<dbReference type="GO" id="GO:0004497">
    <property type="term" value="F:monooxygenase activity"/>
    <property type="evidence" value="ECO:0007669"/>
    <property type="project" value="UniProtKB-KW"/>
</dbReference>
<evidence type="ECO:0000313" key="3">
    <source>
        <dbReference type="Proteomes" id="UP000318709"/>
    </source>
</evidence>
<gene>
    <name evidence="2" type="ORF">E3E12_08260</name>
</gene>
<evidence type="ECO:0000313" key="2">
    <source>
        <dbReference type="EMBL" id="QDH14499.1"/>
    </source>
</evidence>
<organism evidence="2 3">
    <name type="scientific">Formicincola oecophyllae</name>
    <dbReference type="NCBI Taxonomy" id="2558361"/>
    <lineage>
        <taxon>Bacteria</taxon>
        <taxon>Pseudomonadati</taxon>
        <taxon>Pseudomonadota</taxon>
        <taxon>Alphaproteobacteria</taxon>
        <taxon>Acetobacterales</taxon>
        <taxon>Acetobacteraceae</taxon>
        <taxon>Formicincola</taxon>
    </lineage>
</organism>
<dbReference type="Pfam" id="PF03992">
    <property type="entry name" value="ABM"/>
    <property type="match status" value="1"/>
</dbReference>
<dbReference type="InterPro" id="IPR011008">
    <property type="entry name" value="Dimeric_a/b-barrel"/>
</dbReference>
<dbReference type="Gene3D" id="3.30.70.100">
    <property type="match status" value="1"/>
</dbReference>
<proteinExistence type="predicted"/>
<dbReference type="PROSITE" id="PS51725">
    <property type="entry name" value="ABM"/>
    <property type="match status" value="1"/>
</dbReference>
<sequence>MPANAFTVIAEFATAAPSFKGFLKACQQDAAASLAHEKGGCLAFEVLVPDTHPSLDQQQEIMTRTVILHEVYKNRDAFLAHSQTPHFSAFEEAVAAFGANRISIRYLTQQPPL</sequence>
<evidence type="ECO:0000259" key="1">
    <source>
        <dbReference type="PROSITE" id="PS51725"/>
    </source>
</evidence>
<keyword evidence="2" id="KW-0560">Oxidoreductase</keyword>
<dbReference type="EMBL" id="CP038231">
    <property type="protein sequence ID" value="QDH14499.1"/>
    <property type="molecule type" value="Genomic_DNA"/>
</dbReference>
<dbReference type="OrthoDB" id="9812754at2"/>
<accession>A0A4Y6UAF9</accession>
<reference evidence="2 3" key="1">
    <citation type="submission" date="2019-03" db="EMBL/GenBank/DDBJ databases">
        <title>The complete genome sequence of Swingsia_sp. F3b2 LMG30590(T).</title>
        <authorList>
            <person name="Chua K.-O."/>
            <person name="Chan K.-G."/>
            <person name="See-Too W.-S."/>
        </authorList>
    </citation>
    <scope>NUCLEOTIDE SEQUENCE [LARGE SCALE GENOMIC DNA]</scope>
    <source>
        <strain evidence="2 3">F3b2</strain>
    </source>
</reference>
<keyword evidence="3" id="KW-1185">Reference proteome</keyword>
<name>A0A4Y6UAF9_9PROT</name>
<dbReference type="KEGG" id="swf:E3E12_08260"/>
<feature type="domain" description="ABM" evidence="1">
    <location>
        <begin position="6"/>
        <end position="107"/>
    </location>
</feature>